<reference evidence="2" key="1">
    <citation type="submission" date="2024-03" db="EMBL/GenBank/DDBJ databases">
        <title>WGS assembly of Saponaria officinalis var. Norfolk2.</title>
        <authorList>
            <person name="Jenkins J."/>
            <person name="Shu S."/>
            <person name="Grimwood J."/>
            <person name="Barry K."/>
            <person name="Goodstein D."/>
            <person name="Schmutz J."/>
            <person name="Leebens-Mack J."/>
            <person name="Osbourn A."/>
        </authorList>
    </citation>
    <scope>NUCLEOTIDE SEQUENCE [LARGE SCALE GENOMIC DNA]</scope>
    <source>
        <strain evidence="2">JIC</strain>
    </source>
</reference>
<gene>
    <name evidence="2" type="ORF">RND81_11G032400</name>
</gene>
<dbReference type="EMBL" id="JBDFQZ010000011">
    <property type="protein sequence ID" value="KAK9675807.1"/>
    <property type="molecule type" value="Genomic_DNA"/>
</dbReference>
<comment type="caution">
    <text evidence="2">The sequence shown here is derived from an EMBL/GenBank/DDBJ whole genome shotgun (WGS) entry which is preliminary data.</text>
</comment>
<dbReference type="AlphaFoldDB" id="A0AAW1HHE7"/>
<protein>
    <recommendedName>
        <fullName evidence="1">Retrovirus-related Pol polyprotein from transposon TNT 1-94-like beta-barrel domain-containing protein</fullName>
    </recommendedName>
</protein>
<sequence length="170" mass="19466">MINTHSQTNHSKEWIVDSGATNHMTAHLDMLDNVKLEKSRPKINLPDGSFVRVSHKGNVTLENGLKLKDVLYIPEFKQNLLSVNKLIRDNNFYVTFFDENCYVQECFNGRVRDVGNADNGLYHIRTVKRAPKVSNYVNRNSINTKDVYSADCKFEENDENCSKAVIKILA</sequence>
<evidence type="ECO:0000313" key="2">
    <source>
        <dbReference type="EMBL" id="KAK9675807.1"/>
    </source>
</evidence>
<dbReference type="Pfam" id="PF22936">
    <property type="entry name" value="Pol_BBD"/>
    <property type="match status" value="1"/>
</dbReference>
<organism evidence="2 3">
    <name type="scientific">Saponaria officinalis</name>
    <name type="common">Common soapwort</name>
    <name type="synonym">Lychnis saponaria</name>
    <dbReference type="NCBI Taxonomy" id="3572"/>
    <lineage>
        <taxon>Eukaryota</taxon>
        <taxon>Viridiplantae</taxon>
        <taxon>Streptophyta</taxon>
        <taxon>Embryophyta</taxon>
        <taxon>Tracheophyta</taxon>
        <taxon>Spermatophyta</taxon>
        <taxon>Magnoliopsida</taxon>
        <taxon>eudicotyledons</taxon>
        <taxon>Gunneridae</taxon>
        <taxon>Pentapetalae</taxon>
        <taxon>Caryophyllales</taxon>
        <taxon>Caryophyllaceae</taxon>
        <taxon>Caryophylleae</taxon>
        <taxon>Saponaria</taxon>
    </lineage>
</organism>
<evidence type="ECO:0000259" key="1">
    <source>
        <dbReference type="Pfam" id="PF22936"/>
    </source>
</evidence>
<feature type="domain" description="Retrovirus-related Pol polyprotein from transposon TNT 1-94-like beta-barrel" evidence="1">
    <location>
        <begin position="14"/>
        <end position="88"/>
    </location>
</feature>
<accession>A0AAW1HHE7</accession>
<dbReference type="InterPro" id="IPR054722">
    <property type="entry name" value="PolX-like_BBD"/>
</dbReference>
<evidence type="ECO:0000313" key="3">
    <source>
        <dbReference type="Proteomes" id="UP001443914"/>
    </source>
</evidence>
<dbReference type="Proteomes" id="UP001443914">
    <property type="component" value="Unassembled WGS sequence"/>
</dbReference>
<proteinExistence type="predicted"/>
<name>A0AAW1HHE7_SAPOF</name>
<keyword evidence="3" id="KW-1185">Reference proteome</keyword>